<comment type="caution">
    <text evidence="1">The sequence shown here is derived from an EMBL/GenBank/DDBJ whole genome shotgun (WGS) entry which is preliminary data.</text>
</comment>
<keyword evidence="1" id="KW-0418">Kinase</keyword>
<dbReference type="EMBL" id="JAWDIE010000016">
    <property type="protein sequence ID" value="MEJ7138899.1"/>
    <property type="molecule type" value="Genomic_DNA"/>
</dbReference>
<sequence>MSAAPRGRFISLEGIDGAGKSSHLGAISRWLQDQGEDVVQTREPGGTPLAETLRDLLLNREMDGLTEALLVFAGRRDHWRTRIAPALAQGRCVVSDRFADATFAYQGAGRGFDWSALQTLESWVLDGGPGPDLTLWFDVDPATAARRRAAARASDRLEALDEAFFARVRDGYARRAAENPQRVVRIDAGQPLDGVGTQVLQALQAWWPGRAR</sequence>
<name>A0ACC6P3V7_9BURK</name>
<keyword evidence="2" id="KW-1185">Reference proteome</keyword>
<reference evidence="1" key="1">
    <citation type="submission" date="2023-10" db="EMBL/GenBank/DDBJ databases">
        <title>Amphibacter perezi, gen. nov., sp. nov. a novel taxa of the family Comamonadaceae, class Betaproteobacteria isolated from the skin microbiota of Pelophylax perezi from different populations.</title>
        <authorList>
            <person name="Costa S."/>
            <person name="Proenca D.N."/>
            <person name="Lopes I."/>
            <person name="Morais P.V."/>
        </authorList>
    </citation>
    <scope>NUCLEOTIDE SEQUENCE</scope>
    <source>
        <strain evidence="1">SL12-8</strain>
    </source>
</reference>
<dbReference type="EC" id="2.7.4.9" evidence="1"/>
<evidence type="ECO:0000313" key="1">
    <source>
        <dbReference type="EMBL" id="MEJ7138899.1"/>
    </source>
</evidence>
<evidence type="ECO:0000313" key="2">
    <source>
        <dbReference type="Proteomes" id="UP001364695"/>
    </source>
</evidence>
<proteinExistence type="predicted"/>
<dbReference type="Proteomes" id="UP001364695">
    <property type="component" value="Unassembled WGS sequence"/>
</dbReference>
<gene>
    <name evidence="1" type="primary">tmk</name>
    <name evidence="1" type="ORF">RV045_10745</name>
</gene>
<keyword evidence="1" id="KW-0808">Transferase</keyword>
<accession>A0ACC6P3V7</accession>
<protein>
    <submittedName>
        <fullName evidence="1">dTMP kinase</fullName>
        <ecNumber evidence="1">2.7.4.9</ecNumber>
    </submittedName>
</protein>
<organism evidence="1 2">
    <name type="scientific">Amphibiibacter pelophylacis</name>
    <dbReference type="NCBI Taxonomy" id="1799477"/>
    <lineage>
        <taxon>Bacteria</taxon>
        <taxon>Pseudomonadati</taxon>
        <taxon>Pseudomonadota</taxon>
        <taxon>Betaproteobacteria</taxon>
        <taxon>Burkholderiales</taxon>
        <taxon>Sphaerotilaceae</taxon>
        <taxon>Amphibiibacter</taxon>
    </lineage>
</organism>